<dbReference type="PROSITE" id="PS51147">
    <property type="entry name" value="PFTA"/>
    <property type="match status" value="3"/>
</dbReference>
<dbReference type="OrthoDB" id="1658at2759"/>
<organism evidence="10 11">
    <name type="scientific">Blomia tropicalis</name>
    <name type="common">Mite</name>
    <dbReference type="NCBI Taxonomy" id="40697"/>
    <lineage>
        <taxon>Eukaryota</taxon>
        <taxon>Metazoa</taxon>
        <taxon>Ecdysozoa</taxon>
        <taxon>Arthropoda</taxon>
        <taxon>Chelicerata</taxon>
        <taxon>Arachnida</taxon>
        <taxon>Acari</taxon>
        <taxon>Acariformes</taxon>
        <taxon>Sarcoptiformes</taxon>
        <taxon>Astigmata</taxon>
        <taxon>Glycyphagoidea</taxon>
        <taxon>Echimyopodidae</taxon>
        <taxon>Blomia</taxon>
    </lineage>
</organism>
<dbReference type="GO" id="GO:0097354">
    <property type="term" value="P:prenylation"/>
    <property type="evidence" value="ECO:0007669"/>
    <property type="project" value="UniProtKB-UniRule"/>
</dbReference>
<protein>
    <recommendedName>
        <fullName evidence="3 9">Geranylgeranyl transferase type-2 subunit alpha</fullName>
        <ecNumber evidence="2 9">2.5.1.60</ecNumber>
    </recommendedName>
    <alternativeName>
        <fullName evidence="7 9">Geranylgeranyl transferase type II subunit alpha</fullName>
    </alternativeName>
</protein>
<dbReference type="InterPro" id="IPR001611">
    <property type="entry name" value="Leu-rich_rpt"/>
</dbReference>
<dbReference type="FunFam" id="1.25.40.120:FF:000035">
    <property type="entry name" value="Geranylgeranyl transferase type-2 subunit alpha"/>
    <property type="match status" value="1"/>
</dbReference>
<dbReference type="SUPFAM" id="SSF52058">
    <property type="entry name" value="L domain-like"/>
    <property type="match status" value="1"/>
</dbReference>
<dbReference type="Pfam" id="PF01239">
    <property type="entry name" value="PPTA"/>
    <property type="match status" value="3"/>
</dbReference>
<comment type="catalytic activity">
    <reaction evidence="8 9">
        <text>geranylgeranyl diphosphate + L-cysteinyl-[protein] = S-geranylgeranyl-L-cysteinyl-[protein] + diphosphate</text>
        <dbReference type="Rhea" id="RHEA:21240"/>
        <dbReference type="Rhea" id="RHEA-COMP:10131"/>
        <dbReference type="Rhea" id="RHEA-COMP:11537"/>
        <dbReference type="ChEBI" id="CHEBI:29950"/>
        <dbReference type="ChEBI" id="CHEBI:33019"/>
        <dbReference type="ChEBI" id="CHEBI:57533"/>
        <dbReference type="ChEBI" id="CHEBI:86021"/>
        <dbReference type="EC" id="2.5.1.60"/>
    </reaction>
</comment>
<comment type="caution">
    <text evidence="10">The sequence shown here is derived from an EMBL/GenBank/DDBJ whole genome shotgun (WGS) entry which is preliminary data.</text>
</comment>
<dbReference type="SUPFAM" id="SSF48439">
    <property type="entry name" value="Protein prenylyltransferase"/>
    <property type="match status" value="1"/>
</dbReference>
<evidence type="ECO:0000256" key="8">
    <source>
        <dbReference type="ARBA" id="ARBA00047658"/>
    </source>
</evidence>
<evidence type="ECO:0000256" key="3">
    <source>
        <dbReference type="ARBA" id="ARBA00014772"/>
    </source>
</evidence>
<evidence type="ECO:0000256" key="4">
    <source>
        <dbReference type="ARBA" id="ARBA00022602"/>
    </source>
</evidence>
<evidence type="ECO:0000256" key="1">
    <source>
        <dbReference type="ARBA" id="ARBA00006734"/>
    </source>
</evidence>
<evidence type="ECO:0000256" key="7">
    <source>
        <dbReference type="ARBA" id="ARBA00031267"/>
    </source>
</evidence>
<name>A0A9Q0RJF6_BLOTA</name>
<dbReference type="PANTHER" id="PTHR11129">
    <property type="entry name" value="PROTEIN FARNESYLTRANSFERASE ALPHA SUBUNIT/RAB GERANYLGERANYL TRANSFERASE ALPHA SUBUNIT"/>
    <property type="match status" value="1"/>
</dbReference>
<dbReference type="InterPro" id="IPR002088">
    <property type="entry name" value="Prenyl_trans_a"/>
</dbReference>
<gene>
    <name evidence="10" type="ORF">RDWZM_007793</name>
</gene>
<dbReference type="Gene3D" id="1.25.40.120">
    <property type="entry name" value="Protein prenylyltransferase"/>
    <property type="match status" value="1"/>
</dbReference>
<dbReference type="EMBL" id="JAPWDV010000003">
    <property type="protein sequence ID" value="KAJ6216636.1"/>
    <property type="molecule type" value="Genomic_DNA"/>
</dbReference>
<keyword evidence="11" id="KW-1185">Reference proteome</keyword>
<evidence type="ECO:0000256" key="2">
    <source>
        <dbReference type="ARBA" id="ARBA00012656"/>
    </source>
</evidence>
<dbReference type="GO" id="GO:0004663">
    <property type="term" value="F:Rab geranylgeranyltransferase activity"/>
    <property type="evidence" value="ECO:0007669"/>
    <property type="project" value="UniProtKB-UniRule"/>
</dbReference>
<dbReference type="Gene3D" id="3.80.10.10">
    <property type="entry name" value="Ribonuclease Inhibitor"/>
    <property type="match status" value="1"/>
</dbReference>
<dbReference type="Gene3D" id="2.60.40.1130">
    <property type="entry name" value="Rab geranylgeranyltransferase alpha-subunit, insert domain"/>
    <property type="match status" value="1"/>
</dbReference>
<dbReference type="Proteomes" id="UP001142055">
    <property type="component" value="Chromosome 3"/>
</dbReference>
<dbReference type="AlphaFoldDB" id="A0A9Q0RJF6"/>
<comment type="similarity">
    <text evidence="1 9">Belongs to the protein prenyltransferase subunit alpha family.</text>
</comment>
<keyword evidence="5 9" id="KW-0808">Transferase</keyword>
<sequence length="607" mass="71950">MHSRKKIPKDEVKEHERMKKATKFSNGLKKILQLKKDGCKDVSLLSGIAELLIACPDFFTLWNYRREILIALKEELALSENDEDKLQEFNQRTKNELTFTENCLRVNYKSYGTWHHRCWLLTFMNNPNLEREFELCNQFFQMDERNFHCWNYRRFIVQLSKVDPLLELEFSSKLILVNFSNFSSWYYRSSLLKLLYANGHDPKLIQSYLDNDYRRIESATFVEPTDQSVWLYLRWLFNIYSKGLQYLVSQKCFSCNKVNRFVWTSTEVEGEYIFAIELANLIDSIDSLSVYINDIFVLLPPFIQANDSVWYTKVKYENIFENGSLYRFTLKSKDDSILEVTFNHSRKDENENFVCFTYNFETNFEAGSKIDSEKYESLKTLLEMEPDNKWVNFTLAWLESNDDAMDDIIDKLIQIDHLRTNYYKDLRSKIMLNKFFQSNQCDLHTNLHVSLSNLKLHSLRDMNRLMHIQYLDISHNEIIKLGTTFSSLVSLRCLILDSNSIYIVDDKLHLPNLTILSLSNNRINKLQMIVILLSNCAKLKHLALFDNPLVKDVSLMEANLKSEQFSHLELAIYWERSNENEKDISNIISKERKSIQSRNKNEFIHKL</sequence>
<evidence type="ECO:0000256" key="5">
    <source>
        <dbReference type="ARBA" id="ARBA00022679"/>
    </source>
</evidence>
<evidence type="ECO:0000256" key="6">
    <source>
        <dbReference type="ARBA" id="ARBA00022737"/>
    </source>
</evidence>
<comment type="function">
    <text evidence="9">Catalyzes the transfer of a geranyl-geranyl moiety from geranyl-geranyl pyrophosphate to cysteines occuring in specific C-terminal amino acid sequences.</text>
</comment>
<evidence type="ECO:0000313" key="10">
    <source>
        <dbReference type="EMBL" id="KAJ6216636.1"/>
    </source>
</evidence>
<evidence type="ECO:0000256" key="9">
    <source>
        <dbReference type="RuleBase" id="RU367120"/>
    </source>
</evidence>
<keyword evidence="6" id="KW-0677">Repeat</keyword>
<dbReference type="PANTHER" id="PTHR11129:SF2">
    <property type="entry name" value="GERANYLGERANYL TRANSFERASE TYPE-2 SUBUNIT ALPHA"/>
    <property type="match status" value="1"/>
</dbReference>
<dbReference type="InterPro" id="IPR032675">
    <property type="entry name" value="LRR_dom_sf"/>
</dbReference>
<dbReference type="OMA" id="CAWHHRC"/>
<dbReference type="PROSITE" id="PS51450">
    <property type="entry name" value="LRR"/>
    <property type="match status" value="1"/>
</dbReference>
<evidence type="ECO:0000313" key="11">
    <source>
        <dbReference type="Proteomes" id="UP001142055"/>
    </source>
</evidence>
<proteinExistence type="inferred from homology"/>
<reference evidence="10" key="1">
    <citation type="submission" date="2022-12" db="EMBL/GenBank/DDBJ databases">
        <title>Genome assemblies of Blomia tropicalis.</title>
        <authorList>
            <person name="Cui Y."/>
        </authorList>
    </citation>
    <scope>NUCLEOTIDE SEQUENCE</scope>
    <source>
        <tissue evidence="10">Adult mites</tissue>
    </source>
</reference>
<dbReference type="GO" id="GO:0005968">
    <property type="term" value="C:Rab-protein geranylgeranyltransferase complex"/>
    <property type="evidence" value="ECO:0007669"/>
    <property type="project" value="TreeGrafter"/>
</dbReference>
<keyword evidence="4 9" id="KW-0637">Prenyltransferase</keyword>
<dbReference type="EC" id="2.5.1.60" evidence="2 9"/>
<accession>A0A9Q0RJF6</accession>